<evidence type="ECO:0000313" key="8">
    <source>
        <dbReference type="Proteomes" id="UP000245168"/>
    </source>
</evidence>
<accession>A0A2U2BWR7</accession>
<dbReference type="Gene3D" id="3.50.50.60">
    <property type="entry name" value="FAD/NAD(P)-binding domain"/>
    <property type="match status" value="2"/>
</dbReference>
<evidence type="ECO:0000256" key="1">
    <source>
        <dbReference type="ARBA" id="ARBA00001974"/>
    </source>
</evidence>
<comment type="cofactor">
    <cofactor evidence="1">
        <name>FAD</name>
        <dbReference type="ChEBI" id="CHEBI:57692"/>
    </cofactor>
</comment>
<evidence type="ECO:0000259" key="6">
    <source>
        <dbReference type="Pfam" id="PF14759"/>
    </source>
</evidence>
<evidence type="ECO:0000256" key="2">
    <source>
        <dbReference type="ARBA" id="ARBA00022630"/>
    </source>
</evidence>
<keyword evidence="4" id="KW-0560">Oxidoreductase</keyword>
<evidence type="ECO:0000256" key="3">
    <source>
        <dbReference type="ARBA" id="ARBA00022827"/>
    </source>
</evidence>
<dbReference type="GO" id="GO:0005737">
    <property type="term" value="C:cytoplasm"/>
    <property type="evidence" value="ECO:0007669"/>
    <property type="project" value="TreeGrafter"/>
</dbReference>
<dbReference type="InterPro" id="IPR023753">
    <property type="entry name" value="FAD/NAD-binding_dom"/>
</dbReference>
<dbReference type="InterPro" id="IPR050446">
    <property type="entry name" value="FAD-oxidoreductase/Apoptosis"/>
</dbReference>
<dbReference type="PANTHER" id="PTHR43557">
    <property type="entry name" value="APOPTOSIS-INDUCING FACTOR 1"/>
    <property type="match status" value="1"/>
</dbReference>
<reference evidence="8" key="1">
    <citation type="submission" date="2018-05" db="EMBL/GenBank/DDBJ databases">
        <authorList>
            <person name="Liu B.-T."/>
        </authorList>
    </citation>
    <scope>NUCLEOTIDE SEQUENCE [LARGE SCALE GENOMIC DNA]</scope>
    <source>
        <strain evidence="8">WD6-1</strain>
    </source>
</reference>
<dbReference type="InterPro" id="IPR036188">
    <property type="entry name" value="FAD/NAD-bd_sf"/>
</dbReference>
<dbReference type="PANTHER" id="PTHR43557:SF2">
    <property type="entry name" value="RIESKE DOMAIN-CONTAINING PROTEIN-RELATED"/>
    <property type="match status" value="1"/>
</dbReference>
<keyword evidence="8" id="KW-1185">Reference proteome</keyword>
<evidence type="ECO:0000313" key="7">
    <source>
        <dbReference type="EMBL" id="PWE18468.1"/>
    </source>
</evidence>
<protein>
    <submittedName>
        <fullName evidence="7">Pyridine nucleotide-disulfide oxidoreductase</fullName>
    </submittedName>
</protein>
<dbReference type="InterPro" id="IPR016156">
    <property type="entry name" value="FAD/NAD-linked_Rdtase_dimer_sf"/>
</dbReference>
<dbReference type="Gene3D" id="3.30.390.30">
    <property type="match status" value="1"/>
</dbReference>
<dbReference type="SUPFAM" id="SSF51905">
    <property type="entry name" value="FAD/NAD(P)-binding domain"/>
    <property type="match status" value="2"/>
</dbReference>
<dbReference type="GO" id="GO:0016651">
    <property type="term" value="F:oxidoreductase activity, acting on NAD(P)H"/>
    <property type="evidence" value="ECO:0007669"/>
    <property type="project" value="TreeGrafter"/>
</dbReference>
<dbReference type="OrthoDB" id="9768666at2"/>
<dbReference type="PRINTS" id="PR00411">
    <property type="entry name" value="PNDRDTASEI"/>
</dbReference>
<organism evidence="7 8">
    <name type="scientific">Marinicauda salina</name>
    <dbReference type="NCBI Taxonomy" id="2135793"/>
    <lineage>
        <taxon>Bacteria</taxon>
        <taxon>Pseudomonadati</taxon>
        <taxon>Pseudomonadota</taxon>
        <taxon>Alphaproteobacteria</taxon>
        <taxon>Maricaulales</taxon>
        <taxon>Maricaulaceae</taxon>
        <taxon>Marinicauda</taxon>
    </lineage>
</organism>
<evidence type="ECO:0000256" key="4">
    <source>
        <dbReference type="ARBA" id="ARBA00023002"/>
    </source>
</evidence>
<comment type="caution">
    <text evidence="7">The sequence shown here is derived from an EMBL/GenBank/DDBJ whole genome shotgun (WGS) entry which is preliminary data.</text>
</comment>
<feature type="domain" description="FAD/NAD(P)-binding" evidence="5">
    <location>
        <begin position="7"/>
        <end position="303"/>
    </location>
</feature>
<dbReference type="AlphaFoldDB" id="A0A2U2BWR7"/>
<dbReference type="InterPro" id="IPR028202">
    <property type="entry name" value="Reductase_C"/>
</dbReference>
<dbReference type="Pfam" id="PF07992">
    <property type="entry name" value="Pyr_redox_2"/>
    <property type="match status" value="1"/>
</dbReference>
<feature type="domain" description="Reductase C-terminal" evidence="6">
    <location>
        <begin position="322"/>
        <end position="405"/>
    </location>
</feature>
<sequence>MADQAGVVIIGGGQAGVSAAAELRKRKYEGPVTLLAGEAVAPYQRPPLSKGYLSGETPRERMWLKSEAWYDNADVAIRTGLRVSAIDRAASEVVTADGERVAYDHLVLATGGTARRLPIPGGDLHGVHVLRSLADADALAAALMTAGRIVIVGAGYIGLEVAASCRKRGHDVTVIEAADRPMARTASPTLGGWFGAIHRGYGVDLRVGAPVAEILGGKRATGVALADGETIAADVVLVAAGLAPDTALAEAAGLPCADGIVVDDHARTEDERIYAVGDVARFPSERYGRTLRLESVQNAIDQAKAAAAAICGADAPYDPVPWFWSDQYEIKLQIAGLIEGADTVVRRGDPEEGRFALFHLKDGRLLACEAVNAAPEYMSAQRMIAGDIRPDPDRLRNLDVAMKDFLS</sequence>
<dbReference type="EMBL" id="QEXV01000001">
    <property type="protein sequence ID" value="PWE18468.1"/>
    <property type="molecule type" value="Genomic_DNA"/>
</dbReference>
<dbReference type="PRINTS" id="PR00368">
    <property type="entry name" value="FADPNR"/>
</dbReference>
<keyword evidence="3" id="KW-0274">FAD</keyword>
<dbReference type="RefSeq" id="WP_109251743.1">
    <property type="nucleotide sequence ID" value="NZ_QEXV01000001.1"/>
</dbReference>
<dbReference type="Proteomes" id="UP000245168">
    <property type="component" value="Unassembled WGS sequence"/>
</dbReference>
<name>A0A2U2BWR7_9PROT</name>
<keyword evidence="2" id="KW-0285">Flavoprotein</keyword>
<gene>
    <name evidence="7" type="ORF">DDZ18_02350</name>
</gene>
<dbReference type="Pfam" id="PF14759">
    <property type="entry name" value="Reductase_C"/>
    <property type="match status" value="1"/>
</dbReference>
<evidence type="ECO:0000259" key="5">
    <source>
        <dbReference type="Pfam" id="PF07992"/>
    </source>
</evidence>
<proteinExistence type="predicted"/>
<dbReference type="SUPFAM" id="SSF55424">
    <property type="entry name" value="FAD/NAD-linked reductases, dimerisation (C-terminal) domain"/>
    <property type="match status" value="1"/>
</dbReference>